<organism evidence="2 3">
    <name type="scientific">Patella caerulea</name>
    <name type="common">Rayed Mediterranean limpet</name>
    <dbReference type="NCBI Taxonomy" id="87958"/>
    <lineage>
        <taxon>Eukaryota</taxon>
        <taxon>Metazoa</taxon>
        <taxon>Spiralia</taxon>
        <taxon>Lophotrochozoa</taxon>
        <taxon>Mollusca</taxon>
        <taxon>Gastropoda</taxon>
        <taxon>Patellogastropoda</taxon>
        <taxon>Patelloidea</taxon>
        <taxon>Patellidae</taxon>
        <taxon>Patella</taxon>
    </lineage>
</organism>
<keyword evidence="1" id="KW-0812">Transmembrane</keyword>
<gene>
    <name evidence="2" type="ORF">SNE40_008648</name>
</gene>
<proteinExistence type="predicted"/>
<evidence type="ECO:0000256" key="1">
    <source>
        <dbReference type="SAM" id="Phobius"/>
    </source>
</evidence>
<feature type="transmembrane region" description="Helical" evidence="1">
    <location>
        <begin position="12"/>
        <end position="32"/>
    </location>
</feature>
<protein>
    <submittedName>
        <fullName evidence="2">Uncharacterized protein</fullName>
    </submittedName>
</protein>
<feature type="transmembrane region" description="Helical" evidence="1">
    <location>
        <begin position="44"/>
        <end position="71"/>
    </location>
</feature>
<reference evidence="2 3" key="1">
    <citation type="submission" date="2024-01" db="EMBL/GenBank/DDBJ databases">
        <title>The genome of the rayed Mediterranean limpet Patella caerulea (Linnaeus, 1758).</title>
        <authorList>
            <person name="Anh-Thu Weber A."/>
            <person name="Halstead-Nussloch G."/>
        </authorList>
    </citation>
    <scope>NUCLEOTIDE SEQUENCE [LARGE SCALE GENOMIC DNA]</scope>
    <source>
        <strain evidence="2">AATW-2023a</strain>
        <tissue evidence="2">Whole specimen</tissue>
    </source>
</reference>
<evidence type="ECO:0000313" key="2">
    <source>
        <dbReference type="EMBL" id="KAK6180638.1"/>
    </source>
</evidence>
<keyword evidence="1" id="KW-1133">Transmembrane helix</keyword>
<sequence length="760" mass="86138">MEPTIIMASMEYLAGMLIVFHVTVSSGQSMGVDMKNDVALYNGTIVLVSLVISVIACVGVLSLITFLFCYLRNKRKRPLKKLSSKLNYLASLKEQHSNNFTELLDQDTQLSMVPLEPVNICVGVGTLRQVSLTLLQDSIINLYNIRVKLDSRKETFRSDDELAMTTASDNEAVQRQLRKRLQFIFKDDSTKIETFSSIGDDILTGSTVRQLLDATFRICRVGRGIIREWKVENEIFVGTMPEEGTGYINFTVEDNVNKIKLTWDDHKFSEDFLNTISMMLQALRDERRQPSPIEYLAIHLAYHCMASGKQVTLEGHRSLGSPGFRPHTQTYMSLTDPGDGHVLGTTRFNEWMLGAIVHVEHLERPGNLSREHIESYRVPSLYDFSRVRLHVGSAAPNTYFVGRRMKDSGFFDEDFLKLVHMTSATASAAFYQGAAECKVAMEGLTTSQAVRYMRALRAQVHRNRFSQFLSAAWNINQVVVDDFEDENPTQLTDRMDIAIRAIDITCLGGFEKITWDGASDTYPSKCIMDQLTFQEALFLVHEAHSNGLLTYFSAGFKLQQIKQAVLTGVDGIGIGGAQVLRFMDYQTGMHGPYMEENIPGILEERDMASQTIRGRGVYLLSRLDTMYFEGSISSTENGMRCKLFNSLLQQDEADIECVLGKLGYIMNIPCEYSFPLFGSAKRIALSKNPLLKEVAESSYEWALFVSRLKVLISKNEESGIQEEYNGEPWRTFRKKYRDNVNGDIRFKRQTSQTIQYKTQL</sequence>
<dbReference type="EMBL" id="JAZGQO010000007">
    <property type="protein sequence ID" value="KAK6180638.1"/>
    <property type="molecule type" value="Genomic_DNA"/>
</dbReference>
<keyword evidence="3" id="KW-1185">Reference proteome</keyword>
<evidence type="ECO:0000313" key="3">
    <source>
        <dbReference type="Proteomes" id="UP001347796"/>
    </source>
</evidence>
<name>A0AAN8JV08_PATCE</name>
<keyword evidence="1" id="KW-0472">Membrane</keyword>
<comment type="caution">
    <text evidence="2">The sequence shown here is derived from an EMBL/GenBank/DDBJ whole genome shotgun (WGS) entry which is preliminary data.</text>
</comment>
<dbReference type="Proteomes" id="UP001347796">
    <property type="component" value="Unassembled WGS sequence"/>
</dbReference>
<accession>A0AAN8JV08</accession>
<dbReference type="AlphaFoldDB" id="A0AAN8JV08"/>